<dbReference type="PANTHER" id="PTHR38459">
    <property type="entry name" value="PROPHAGE BACTOPRENOL-LINKED GLUCOSE TRANSLOCASE HOMOLOG"/>
    <property type="match status" value="1"/>
</dbReference>
<feature type="transmembrane region" description="Helical" evidence="6">
    <location>
        <begin position="73"/>
        <end position="90"/>
    </location>
</feature>
<feature type="transmembrane region" description="Helical" evidence="6">
    <location>
        <begin position="39"/>
        <end position="61"/>
    </location>
</feature>
<evidence type="ECO:0000313" key="8">
    <source>
        <dbReference type="EMBL" id="MCJ0761864.1"/>
    </source>
</evidence>
<proteinExistence type="inferred from homology"/>
<reference evidence="8" key="1">
    <citation type="submission" date="2022-03" db="EMBL/GenBank/DDBJ databases">
        <authorList>
            <person name="Woo C.Y."/>
        </authorList>
    </citation>
    <scope>NUCLEOTIDE SEQUENCE</scope>
    <source>
        <strain evidence="8">CYS-02</strain>
    </source>
</reference>
<keyword evidence="5 6" id="KW-0472">Membrane</keyword>
<dbReference type="GO" id="GO:0000271">
    <property type="term" value="P:polysaccharide biosynthetic process"/>
    <property type="evidence" value="ECO:0007669"/>
    <property type="project" value="InterPro"/>
</dbReference>
<comment type="similarity">
    <text evidence="2">Belongs to the GtrA family.</text>
</comment>
<dbReference type="EMBL" id="JALGBI010000001">
    <property type="protein sequence ID" value="MCJ0761864.1"/>
    <property type="molecule type" value="Genomic_DNA"/>
</dbReference>
<feature type="transmembrane region" description="Helical" evidence="6">
    <location>
        <begin position="96"/>
        <end position="115"/>
    </location>
</feature>
<protein>
    <submittedName>
        <fullName evidence="8">GtrA family protein</fullName>
    </submittedName>
</protein>
<dbReference type="RefSeq" id="WP_243303557.1">
    <property type="nucleotide sequence ID" value="NZ_JALGBI010000001.1"/>
</dbReference>
<sequence>MRRLFQHQFVHFLFVGGFNTAFGFTVFSLFVWMGIPYAWAIAMSTIAGVLFNFQTLGRLVFKDSDWRRIGRFTAVYLLLYAINVGGVALFKQLGLNVYLANAIVVGPLAILGYVLQRKFVFTSPASPTPRGAP</sequence>
<evidence type="ECO:0000313" key="9">
    <source>
        <dbReference type="Proteomes" id="UP001139447"/>
    </source>
</evidence>
<dbReference type="PANTHER" id="PTHR38459:SF1">
    <property type="entry name" value="PROPHAGE BACTOPRENOL-LINKED GLUCOSE TRANSLOCASE HOMOLOG"/>
    <property type="match status" value="1"/>
</dbReference>
<evidence type="ECO:0000259" key="7">
    <source>
        <dbReference type="Pfam" id="PF04138"/>
    </source>
</evidence>
<gene>
    <name evidence="8" type="ORF">MMF98_01450</name>
</gene>
<evidence type="ECO:0000256" key="6">
    <source>
        <dbReference type="SAM" id="Phobius"/>
    </source>
</evidence>
<accession>A0A9X1VTR6</accession>
<comment type="subcellular location">
    <subcellularLocation>
        <location evidence="1">Membrane</location>
        <topology evidence="1">Multi-pass membrane protein</topology>
    </subcellularLocation>
</comment>
<evidence type="ECO:0000256" key="1">
    <source>
        <dbReference type="ARBA" id="ARBA00004141"/>
    </source>
</evidence>
<evidence type="ECO:0000256" key="4">
    <source>
        <dbReference type="ARBA" id="ARBA00022989"/>
    </source>
</evidence>
<dbReference type="GO" id="GO:0005886">
    <property type="term" value="C:plasma membrane"/>
    <property type="evidence" value="ECO:0007669"/>
    <property type="project" value="TreeGrafter"/>
</dbReference>
<dbReference type="Proteomes" id="UP001139447">
    <property type="component" value="Unassembled WGS sequence"/>
</dbReference>
<dbReference type="InterPro" id="IPR051401">
    <property type="entry name" value="GtrA_CellWall_Glycosyl"/>
</dbReference>
<feature type="domain" description="GtrA/DPMS transmembrane" evidence="7">
    <location>
        <begin position="12"/>
        <end position="121"/>
    </location>
</feature>
<dbReference type="InterPro" id="IPR007267">
    <property type="entry name" value="GtrA_DPMS_TM"/>
</dbReference>
<evidence type="ECO:0000256" key="3">
    <source>
        <dbReference type="ARBA" id="ARBA00022692"/>
    </source>
</evidence>
<keyword evidence="9" id="KW-1185">Reference proteome</keyword>
<keyword evidence="3 6" id="KW-0812">Transmembrane</keyword>
<comment type="caution">
    <text evidence="8">The sequence shown here is derived from an EMBL/GenBank/DDBJ whole genome shotgun (WGS) entry which is preliminary data.</text>
</comment>
<evidence type="ECO:0000256" key="2">
    <source>
        <dbReference type="ARBA" id="ARBA00009399"/>
    </source>
</evidence>
<evidence type="ECO:0000256" key="5">
    <source>
        <dbReference type="ARBA" id="ARBA00023136"/>
    </source>
</evidence>
<keyword evidence="4 6" id="KW-1133">Transmembrane helix</keyword>
<feature type="transmembrane region" description="Helical" evidence="6">
    <location>
        <begin position="12"/>
        <end position="33"/>
    </location>
</feature>
<dbReference type="Pfam" id="PF04138">
    <property type="entry name" value="GtrA_DPMS_TM"/>
    <property type="match status" value="1"/>
</dbReference>
<dbReference type="AlphaFoldDB" id="A0A9X1VTR6"/>
<organism evidence="8 9">
    <name type="scientific">Variovorax terrae</name>
    <dbReference type="NCBI Taxonomy" id="2923278"/>
    <lineage>
        <taxon>Bacteria</taxon>
        <taxon>Pseudomonadati</taxon>
        <taxon>Pseudomonadota</taxon>
        <taxon>Betaproteobacteria</taxon>
        <taxon>Burkholderiales</taxon>
        <taxon>Comamonadaceae</taxon>
        <taxon>Variovorax</taxon>
    </lineage>
</organism>
<name>A0A9X1VTR6_9BURK</name>